<name>A0A327KG84_9BRAD</name>
<comment type="caution">
    <text evidence="4">The sequence shown here is derived from an EMBL/GenBank/DDBJ whole genome shotgun (WGS) entry which is preliminary data.</text>
</comment>
<keyword evidence="5" id="KW-1185">Reference proteome</keyword>
<feature type="region of interest" description="Disordered" evidence="2">
    <location>
        <begin position="119"/>
        <end position="138"/>
    </location>
</feature>
<feature type="domain" description="Rhodanese" evidence="3">
    <location>
        <begin position="19"/>
        <end position="124"/>
    </location>
</feature>
<dbReference type="SUPFAM" id="SSF52821">
    <property type="entry name" value="Rhodanese/Cell cycle control phosphatase"/>
    <property type="match status" value="2"/>
</dbReference>
<dbReference type="OrthoDB" id="9781034at2"/>
<dbReference type="EMBL" id="NPEU01000187">
    <property type="protein sequence ID" value="RAI37407.1"/>
    <property type="molecule type" value="Genomic_DNA"/>
</dbReference>
<dbReference type="Gene3D" id="3.40.250.10">
    <property type="entry name" value="Rhodanese-like domain"/>
    <property type="match status" value="2"/>
</dbReference>
<gene>
    <name evidence="4" type="ORF">CH338_16255</name>
</gene>
<accession>A0A327KG84</accession>
<dbReference type="PANTHER" id="PTHR43855">
    <property type="entry name" value="THIOSULFATE SULFURTRANSFERASE"/>
    <property type="match status" value="1"/>
</dbReference>
<dbReference type="PROSITE" id="PS50206">
    <property type="entry name" value="RHODANESE_3"/>
    <property type="match status" value="2"/>
</dbReference>
<evidence type="ECO:0000259" key="3">
    <source>
        <dbReference type="PROSITE" id="PS50206"/>
    </source>
</evidence>
<dbReference type="AlphaFoldDB" id="A0A327KG84"/>
<dbReference type="RefSeq" id="WP_111358189.1">
    <property type="nucleotide sequence ID" value="NZ_NHSK01000052.1"/>
</dbReference>
<dbReference type="PROSITE" id="PS00380">
    <property type="entry name" value="RHODANESE_1"/>
    <property type="match status" value="1"/>
</dbReference>
<dbReference type="InterPro" id="IPR051126">
    <property type="entry name" value="Thiosulfate_sulfurtransferase"/>
</dbReference>
<keyword evidence="1" id="KW-0677">Repeat</keyword>
<dbReference type="PANTHER" id="PTHR43855:SF1">
    <property type="entry name" value="THIOSULFATE SULFURTRANSFERASE"/>
    <property type="match status" value="1"/>
</dbReference>
<dbReference type="Proteomes" id="UP000248863">
    <property type="component" value="Unassembled WGS sequence"/>
</dbReference>
<reference evidence="4 5" key="1">
    <citation type="submission" date="2017-07" db="EMBL/GenBank/DDBJ databases">
        <title>Draft Genome Sequences of Select Purple Nonsulfur Bacteria.</title>
        <authorList>
            <person name="Lasarre B."/>
            <person name="Mckinlay J.B."/>
        </authorList>
    </citation>
    <scope>NUCLEOTIDE SEQUENCE [LARGE SCALE GENOMIC DNA]</scope>
    <source>
        <strain evidence="4 5">DSM 11907</strain>
    </source>
</reference>
<dbReference type="SMART" id="SM00450">
    <property type="entry name" value="RHOD"/>
    <property type="match status" value="2"/>
</dbReference>
<dbReference type="Pfam" id="PF00581">
    <property type="entry name" value="Rhodanese"/>
    <property type="match status" value="2"/>
</dbReference>
<organism evidence="4 5">
    <name type="scientific">Rhodoplanes elegans</name>
    <dbReference type="NCBI Taxonomy" id="29408"/>
    <lineage>
        <taxon>Bacteria</taxon>
        <taxon>Pseudomonadati</taxon>
        <taxon>Pseudomonadota</taxon>
        <taxon>Alphaproteobacteria</taxon>
        <taxon>Hyphomicrobiales</taxon>
        <taxon>Nitrobacteraceae</taxon>
        <taxon>Rhodoplanes</taxon>
    </lineage>
</organism>
<dbReference type="InterPro" id="IPR001763">
    <property type="entry name" value="Rhodanese-like_dom"/>
</dbReference>
<evidence type="ECO:0000256" key="1">
    <source>
        <dbReference type="ARBA" id="ARBA00022737"/>
    </source>
</evidence>
<proteinExistence type="predicted"/>
<evidence type="ECO:0000313" key="5">
    <source>
        <dbReference type="Proteomes" id="UP000248863"/>
    </source>
</evidence>
<feature type="domain" description="Rhodanese" evidence="3">
    <location>
        <begin position="155"/>
        <end position="278"/>
    </location>
</feature>
<dbReference type="CDD" id="cd01449">
    <property type="entry name" value="TST_Repeat_2"/>
    <property type="match status" value="1"/>
</dbReference>
<dbReference type="CDD" id="cd01448">
    <property type="entry name" value="TST_Repeat_1"/>
    <property type="match status" value="1"/>
</dbReference>
<dbReference type="InterPro" id="IPR001307">
    <property type="entry name" value="Thiosulphate_STrfase_CS"/>
</dbReference>
<protein>
    <recommendedName>
        <fullName evidence="3">Rhodanese domain-containing protein</fullName>
    </recommendedName>
</protein>
<dbReference type="GO" id="GO:0004792">
    <property type="term" value="F:thiosulfate-cyanide sulfurtransferase activity"/>
    <property type="evidence" value="ECO:0007669"/>
    <property type="project" value="InterPro"/>
</dbReference>
<sequence>MTSPLVSNDWLESHLTDPDLRVIEISGEAEPKPYCDAHIPGATFLFWKDACWHKTDRELITPEALAAMFGRLGIGPETTVVLYGEPVQYGTYAYWAFTMAGHKNLKVLDGGRRKWMQENRPRSQTVPHHTPVPYSTPAPDLSMRLGRDDVRAKLGRPERLLLDVRSAEEYLGVRLAEYATAFDHGAMRYGRIPGAQHLYFRCVLNDDNAFKTPDEMRRALAVAGVDPGAHEDVVVYCRMSHRATLVWVALEKLLGYRNIKIYDGSWTEWGSIVGFPVEK</sequence>
<dbReference type="InterPro" id="IPR036873">
    <property type="entry name" value="Rhodanese-like_dom_sf"/>
</dbReference>
<evidence type="ECO:0000256" key="2">
    <source>
        <dbReference type="SAM" id="MobiDB-lite"/>
    </source>
</evidence>
<evidence type="ECO:0000313" key="4">
    <source>
        <dbReference type="EMBL" id="RAI37407.1"/>
    </source>
</evidence>